<dbReference type="PROSITE" id="PS50111">
    <property type="entry name" value="CHEMOTAXIS_TRANSDUC_2"/>
    <property type="match status" value="1"/>
</dbReference>
<dbReference type="AlphaFoldDB" id="A0A7W9ZJ59"/>
<dbReference type="Pfam" id="PF00015">
    <property type="entry name" value="MCPsignal"/>
    <property type="match status" value="1"/>
</dbReference>
<keyword evidence="5 12" id="KW-0812">Transmembrane</keyword>
<feature type="transmembrane region" description="Helical" evidence="12">
    <location>
        <begin position="12"/>
        <end position="34"/>
    </location>
</feature>
<dbReference type="InterPro" id="IPR033479">
    <property type="entry name" value="dCache_1"/>
</dbReference>
<reference evidence="16 17" key="1">
    <citation type="submission" date="2020-08" db="EMBL/GenBank/DDBJ databases">
        <title>Genomic Encyclopedia of Type Strains, Phase IV (KMG-IV): sequencing the most valuable type-strain genomes for metagenomic binning, comparative biology and taxonomic classification.</title>
        <authorList>
            <person name="Goeker M."/>
        </authorList>
    </citation>
    <scope>NUCLEOTIDE SEQUENCE [LARGE SCALE GENOMIC DNA]</scope>
    <source>
        <strain evidence="16 17">DSM 11590</strain>
    </source>
</reference>
<evidence type="ECO:0000259" key="14">
    <source>
        <dbReference type="PROSITE" id="PS50192"/>
    </source>
</evidence>
<keyword evidence="8 10" id="KW-0807">Transducer</keyword>
<evidence type="ECO:0000256" key="9">
    <source>
        <dbReference type="ARBA" id="ARBA00029447"/>
    </source>
</evidence>
<dbReference type="PROSITE" id="PS50192">
    <property type="entry name" value="T_SNARE"/>
    <property type="match status" value="1"/>
</dbReference>
<accession>A0A7W9ZJ59</accession>
<keyword evidence="3" id="KW-0145">Chemotaxis</keyword>
<dbReference type="Gene3D" id="1.10.8.500">
    <property type="entry name" value="HAMP domain in histidine kinase"/>
    <property type="match status" value="1"/>
</dbReference>
<evidence type="ECO:0000256" key="11">
    <source>
        <dbReference type="SAM" id="Coils"/>
    </source>
</evidence>
<dbReference type="InterPro" id="IPR000727">
    <property type="entry name" value="T_SNARE_dom"/>
</dbReference>
<comment type="subcellular location">
    <subcellularLocation>
        <location evidence="1">Cell inner membrane</location>
        <topology evidence="1">Multi-pass membrane protein</topology>
    </subcellularLocation>
</comment>
<dbReference type="GO" id="GO:0005886">
    <property type="term" value="C:plasma membrane"/>
    <property type="evidence" value="ECO:0007669"/>
    <property type="project" value="UniProtKB-SubCell"/>
</dbReference>
<gene>
    <name evidence="16" type="ORF">FHS48_003896</name>
</gene>
<evidence type="ECO:0000256" key="7">
    <source>
        <dbReference type="ARBA" id="ARBA00023136"/>
    </source>
</evidence>
<evidence type="ECO:0000259" key="15">
    <source>
        <dbReference type="PROSITE" id="PS50885"/>
    </source>
</evidence>
<dbReference type="Pfam" id="PF02743">
    <property type="entry name" value="dCache_1"/>
    <property type="match status" value="1"/>
</dbReference>
<dbReference type="CDD" id="cd18774">
    <property type="entry name" value="PDC2_HK_sensor"/>
    <property type="match status" value="1"/>
</dbReference>
<feature type="coiled-coil region" evidence="11">
    <location>
        <begin position="422"/>
        <end position="449"/>
    </location>
</feature>
<feature type="domain" description="HAMP" evidence="15">
    <location>
        <begin position="366"/>
        <end position="419"/>
    </location>
</feature>
<comment type="similarity">
    <text evidence="9">Belongs to the methyl-accepting chemotaxis (MCP) protein family.</text>
</comment>
<dbReference type="SUPFAM" id="SSF58104">
    <property type="entry name" value="Methyl-accepting chemotaxis protein (MCP) signaling domain"/>
    <property type="match status" value="1"/>
</dbReference>
<dbReference type="RefSeq" id="WP_184266480.1">
    <property type="nucleotide sequence ID" value="NZ_JACIIX010000025.1"/>
</dbReference>
<evidence type="ECO:0000256" key="3">
    <source>
        <dbReference type="ARBA" id="ARBA00022500"/>
    </source>
</evidence>
<feature type="domain" description="T-SNARE coiled-coil homology" evidence="14">
    <location>
        <begin position="612"/>
        <end position="674"/>
    </location>
</feature>
<dbReference type="PANTHER" id="PTHR32089:SF112">
    <property type="entry name" value="LYSOZYME-LIKE PROTEIN-RELATED"/>
    <property type="match status" value="1"/>
</dbReference>
<dbReference type="CDD" id="cd11386">
    <property type="entry name" value="MCP_signal"/>
    <property type="match status" value="1"/>
</dbReference>
<dbReference type="GO" id="GO:0006935">
    <property type="term" value="P:chemotaxis"/>
    <property type="evidence" value="ECO:0007669"/>
    <property type="project" value="UniProtKB-KW"/>
</dbReference>
<evidence type="ECO:0000313" key="17">
    <source>
        <dbReference type="Proteomes" id="UP000544872"/>
    </source>
</evidence>
<comment type="caution">
    <text evidence="16">The sequence shown here is derived from an EMBL/GenBank/DDBJ whole genome shotgun (WGS) entry which is preliminary data.</text>
</comment>
<organism evidence="16 17">
    <name type="scientific">Novispirillum itersonii</name>
    <name type="common">Aquaspirillum itersonii</name>
    <dbReference type="NCBI Taxonomy" id="189"/>
    <lineage>
        <taxon>Bacteria</taxon>
        <taxon>Pseudomonadati</taxon>
        <taxon>Pseudomonadota</taxon>
        <taxon>Alphaproteobacteria</taxon>
        <taxon>Rhodospirillales</taxon>
        <taxon>Novispirillaceae</taxon>
        <taxon>Novispirillum</taxon>
    </lineage>
</organism>
<dbReference type="SMART" id="SM00304">
    <property type="entry name" value="HAMP"/>
    <property type="match status" value="1"/>
</dbReference>
<dbReference type="Proteomes" id="UP000544872">
    <property type="component" value="Unassembled WGS sequence"/>
</dbReference>
<dbReference type="InterPro" id="IPR004089">
    <property type="entry name" value="MCPsignal_dom"/>
</dbReference>
<evidence type="ECO:0000313" key="16">
    <source>
        <dbReference type="EMBL" id="MBB6212441.1"/>
    </source>
</evidence>
<dbReference type="EMBL" id="JACIIX010000025">
    <property type="protein sequence ID" value="MBB6212441.1"/>
    <property type="molecule type" value="Genomic_DNA"/>
</dbReference>
<evidence type="ECO:0000256" key="10">
    <source>
        <dbReference type="PROSITE-ProRule" id="PRU00284"/>
    </source>
</evidence>
<evidence type="ECO:0000256" key="5">
    <source>
        <dbReference type="ARBA" id="ARBA00022692"/>
    </source>
</evidence>
<dbReference type="Pfam" id="PF00672">
    <property type="entry name" value="HAMP"/>
    <property type="match status" value="1"/>
</dbReference>
<protein>
    <submittedName>
        <fullName evidence="16">Methyl-accepting chemotaxis protein</fullName>
    </submittedName>
</protein>
<dbReference type="PROSITE" id="PS50885">
    <property type="entry name" value="HAMP"/>
    <property type="match status" value="1"/>
</dbReference>
<evidence type="ECO:0000256" key="4">
    <source>
        <dbReference type="ARBA" id="ARBA00022519"/>
    </source>
</evidence>
<evidence type="ECO:0000256" key="1">
    <source>
        <dbReference type="ARBA" id="ARBA00004429"/>
    </source>
</evidence>
<keyword evidence="11" id="KW-0175">Coiled coil</keyword>
<keyword evidence="4" id="KW-0997">Cell inner membrane</keyword>
<keyword evidence="6 12" id="KW-1133">Transmembrane helix</keyword>
<dbReference type="Gene3D" id="1.10.287.950">
    <property type="entry name" value="Methyl-accepting chemotaxis protein"/>
    <property type="match status" value="1"/>
</dbReference>
<sequence length="716" mass="76503">MKISTLRISSKLPLLISAIVLLAISVTGSVAYYLEARQLEEDALQKLDTLHDSRGSMLTAYLQTVETDLTLLASSPNALEALQELGQSYADLGAGAPSALQAAYITNNPYKSGERQKLDGAKDGSPYSATHSRWHPWLRSVQEGQGYYDIFLVSPTGDVVYTVFKEPDFASNVLTGKWKDSDLGTVFRKIAASPQKGAVQFADFAPYAPSDNVPASFIGTPILDSTGAFRGALIYQMPIDRMNTLLQSEKGLGQTGEIMLIGKDLLMRNQARFIKDNTILKEKRDFGAIHTALAGRDGATPETLPDGTDVLTAYAPFSFKGVTYALVAQIKTDEILQPVRDARNSLLAVGFIIAACALLASILFSRTITRPLSEMTTAMKGLSEGDLSIPIPASDRQDEIGAMAQAMRIFRDNMSEIDRLKLEEEANKKRAAEQRRAEMLNLADSFENKVRGVVNNVSSAATELHSQADALNAMAYQTQQQATAVAAATEEASASVQTVAAGAEELSASIAEIARQVEFSTEAARNATEKADSAREMIGSLAESSQRIGEVLTLISAIAGQTNLLALNATIEAARAGEAGKGFAVVANEVKSLANQTARATEEISRQIEGVQTQTTQSVQMIETIVEAVTSMSEIAATIASAVEQQNAATREIAGNTQQAATGTTEVSTHIQGVTQAASETEHSATQVYQAAADVSRQSEILLAEVDSFIAEIRAG</sequence>
<evidence type="ECO:0000259" key="13">
    <source>
        <dbReference type="PROSITE" id="PS50111"/>
    </source>
</evidence>
<evidence type="ECO:0000256" key="6">
    <source>
        <dbReference type="ARBA" id="ARBA00022989"/>
    </source>
</evidence>
<dbReference type="GO" id="GO:0007165">
    <property type="term" value="P:signal transduction"/>
    <property type="evidence" value="ECO:0007669"/>
    <property type="project" value="UniProtKB-KW"/>
</dbReference>
<keyword evidence="7 12" id="KW-0472">Membrane</keyword>
<evidence type="ECO:0000256" key="2">
    <source>
        <dbReference type="ARBA" id="ARBA00022475"/>
    </source>
</evidence>
<dbReference type="CDD" id="cd06225">
    <property type="entry name" value="HAMP"/>
    <property type="match status" value="1"/>
</dbReference>
<dbReference type="SMART" id="SM00283">
    <property type="entry name" value="MA"/>
    <property type="match status" value="1"/>
</dbReference>
<keyword evidence="17" id="KW-1185">Reference proteome</keyword>
<name>A0A7W9ZJ59_NOVIT</name>
<evidence type="ECO:0000256" key="8">
    <source>
        <dbReference type="ARBA" id="ARBA00023224"/>
    </source>
</evidence>
<feature type="domain" description="Methyl-accepting transducer" evidence="13">
    <location>
        <begin position="460"/>
        <end position="682"/>
    </location>
</feature>
<keyword evidence="2" id="KW-1003">Cell membrane</keyword>
<dbReference type="Gene3D" id="3.30.450.20">
    <property type="entry name" value="PAS domain"/>
    <property type="match status" value="1"/>
</dbReference>
<proteinExistence type="inferred from homology"/>
<dbReference type="PANTHER" id="PTHR32089">
    <property type="entry name" value="METHYL-ACCEPTING CHEMOTAXIS PROTEIN MCPB"/>
    <property type="match status" value="1"/>
</dbReference>
<evidence type="ECO:0000256" key="12">
    <source>
        <dbReference type="SAM" id="Phobius"/>
    </source>
</evidence>
<dbReference type="InterPro" id="IPR003660">
    <property type="entry name" value="HAMP_dom"/>
</dbReference>